<keyword evidence="3" id="KW-1185">Reference proteome</keyword>
<dbReference type="PANTHER" id="PTHR35335:SF1">
    <property type="entry name" value="UPF0716 PROTEIN FXSA"/>
    <property type="match status" value="1"/>
</dbReference>
<feature type="transmembrane region" description="Helical" evidence="1">
    <location>
        <begin position="7"/>
        <end position="25"/>
    </location>
</feature>
<dbReference type="EMBL" id="OOGT01000219">
    <property type="protein sequence ID" value="SPL72119.1"/>
    <property type="molecule type" value="Genomic_DNA"/>
</dbReference>
<dbReference type="InterPro" id="IPR007313">
    <property type="entry name" value="FxsA"/>
</dbReference>
<name>A0A2U3N3J1_9GAMM</name>
<accession>A0A2U3N3J1</accession>
<sequence length="193" mass="21445">MKLFPLILIYFILEIAVWIGVAQFISGWYVFFSFFVTFFLGLSMIRSSTSTIMPQLQQMQMTGHMAGDGEVGKKLTVAMSGFLFMIPGLITDVLAILILIPGVQKIARNFVMNMIAKRQQAMMNKMMGGMMGGSMGDMGGTAGQNPFEDLMRQMQNMQNQQGGAHRDSTIIDGEAHEVKPEAKQIEMKDVNSK</sequence>
<dbReference type="GO" id="GO:0016020">
    <property type="term" value="C:membrane"/>
    <property type="evidence" value="ECO:0007669"/>
    <property type="project" value="InterPro"/>
</dbReference>
<dbReference type="AlphaFoldDB" id="A0A2U3N3J1"/>
<keyword evidence="1" id="KW-0472">Membrane</keyword>
<feature type="transmembrane region" description="Helical" evidence="1">
    <location>
        <begin position="75"/>
        <end position="100"/>
    </location>
</feature>
<protein>
    <submittedName>
        <fullName evidence="2">Phage T7 F exclusion suppressor FxsA</fullName>
    </submittedName>
</protein>
<feature type="transmembrane region" description="Helical" evidence="1">
    <location>
        <begin position="31"/>
        <end position="54"/>
    </location>
</feature>
<dbReference type="OrthoDB" id="6712592at2"/>
<evidence type="ECO:0000313" key="2">
    <source>
        <dbReference type="EMBL" id="SPL72119.1"/>
    </source>
</evidence>
<dbReference type="NCBIfam" id="NF008528">
    <property type="entry name" value="PRK11463.1-2"/>
    <property type="match status" value="1"/>
</dbReference>
<dbReference type="Proteomes" id="UP000245974">
    <property type="component" value="Unassembled WGS sequence"/>
</dbReference>
<gene>
    <name evidence="2" type="ORF">KPC_3297</name>
</gene>
<keyword evidence="1" id="KW-1133">Transmembrane helix</keyword>
<dbReference type="Pfam" id="PF04186">
    <property type="entry name" value="FxsA"/>
    <property type="match status" value="1"/>
</dbReference>
<dbReference type="FunCoup" id="A0A2U3N3J1">
    <property type="interactions" value="123"/>
</dbReference>
<dbReference type="PANTHER" id="PTHR35335">
    <property type="entry name" value="UPF0716 PROTEIN FXSA"/>
    <property type="match status" value="1"/>
</dbReference>
<proteinExistence type="predicted"/>
<organism evidence="2 3">
    <name type="scientific">Acinetobacter stercoris</name>
    <dbReference type="NCBI Taxonomy" id="2126983"/>
    <lineage>
        <taxon>Bacteria</taxon>
        <taxon>Pseudomonadati</taxon>
        <taxon>Pseudomonadota</taxon>
        <taxon>Gammaproteobacteria</taxon>
        <taxon>Moraxellales</taxon>
        <taxon>Moraxellaceae</taxon>
        <taxon>Acinetobacter</taxon>
    </lineage>
</organism>
<evidence type="ECO:0000256" key="1">
    <source>
        <dbReference type="SAM" id="Phobius"/>
    </source>
</evidence>
<dbReference type="InParanoid" id="A0A2U3N3J1"/>
<dbReference type="RefSeq" id="WP_121975519.1">
    <property type="nucleotide sequence ID" value="NZ_OOGT01000219.1"/>
</dbReference>
<reference evidence="3" key="1">
    <citation type="submission" date="2018-03" db="EMBL/GenBank/DDBJ databases">
        <authorList>
            <person name="Blom J."/>
        </authorList>
    </citation>
    <scope>NUCLEOTIDE SEQUENCE [LARGE SCALE GENOMIC DNA]</scope>
    <source>
        <strain evidence="3">KPC-SM-21</strain>
    </source>
</reference>
<keyword evidence="1" id="KW-0812">Transmembrane</keyword>
<evidence type="ECO:0000313" key="3">
    <source>
        <dbReference type="Proteomes" id="UP000245974"/>
    </source>
</evidence>